<accession>A0A3L8P6H4</accession>
<dbReference type="Proteomes" id="UP000281708">
    <property type="component" value="Unassembled WGS sequence"/>
</dbReference>
<organism evidence="1 2">
    <name type="scientific">Nocardioides mangrovicus</name>
    <dbReference type="NCBI Taxonomy" id="2478913"/>
    <lineage>
        <taxon>Bacteria</taxon>
        <taxon>Bacillati</taxon>
        <taxon>Actinomycetota</taxon>
        <taxon>Actinomycetes</taxon>
        <taxon>Propionibacteriales</taxon>
        <taxon>Nocardioidaceae</taxon>
        <taxon>Nocardioides</taxon>
    </lineage>
</organism>
<dbReference type="SUPFAM" id="SSF110849">
    <property type="entry name" value="ParB/Sulfiredoxin"/>
    <property type="match status" value="1"/>
</dbReference>
<dbReference type="PANTHER" id="PTHR36454">
    <property type="entry name" value="LMO2823 PROTEIN"/>
    <property type="match status" value="1"/>
</dbReference>
<evidence type="ECO:0000313" key="2">
    <source>
        <dbReference type="Proteomes" id="UP000281708"/>
    </source>
</evidence>
<protein>
    <submittedName>
        <fullName evidence="1">DUF1015 family protein</fullName>
    </submittedName>
</protein>
<comment type="caution">
    <text evidence="1">The sequence shown here is derived from an EMBL/GenBank/DDBJ whole genome shotgun (WGS) entry which is preliminary data.</text>
</comment>
<reference evidence="1 2" key="1">
    <citation type="submission" date="2018-10" db="EMBL/GenBank/DDBJ databases">
        <title>Marmoricola sp. 4Q3S-7 whole genome shotgun sequence.</title>
        <authorList>
            <person name="Li F."/>
        </authorList>
    </citation>
    <scope>NUCLEOTIDE SEQUENCE [LARGE SCALE GENOMIC DNA]</scope>
    <source>
        <strain evidence="1 2">4Q3S-7</strain>
    </source>
</reference>
<evidence type="ECO:0000313" key="1">
    <source>
        <dbReference type="EMBL" id="RLV50303.1"/>
    </source>
</evidence>
<dbReference type="AlphaFoldDB" id="A0A3L8P6H4"/>
<dbReference type="OrthoDB" id="9781616at2"/>
<proteinExistence type="predicted"/>
<dbReference type="InterPro" id="IPR008323">
    <property type="entry name" value="UCP033563"/>
</dbReference>
<dbReference type="Pfam" id="PF06245">
    <property type="entry name" value="DUF1015"/>
    <property type="match status" value="1"/>
</dbReference>
<dbReference type="InterPro" id="IPR036086">
    <property type="entry name" value="ParB/Sulfiredoxin_sf"/>
</dbReference>
<gene>
    <name evidence="1" type="ORF">D9V37_05175</name>
</gene>
<dbReference type="RefSeq" id="WP_121805101.1">
    <property type="nucleotide sequence ID" value="NZ_RDBE01000003.1"/>
</dbReference>
<sequence>MTGFVHPFDGALVRPDDAGRLVVPMPQSGDETTVPFEPGAYEDEGPAFYRYRQATPSGDGTGTHVGIVASMDAPAFADGRVRGHEEVLPERVAALVDHLSQRPARIELVTTLHDAGPRFLAALADDVGDPAIEVGTADGVEHAVWRLGPLPDLAAELSSARHYLADGHHRAAASLRLWERAGRPARFGVGVVVYALDGLSLEAHRRPPGEEVLVPSLAEVIATADAGRTVPPKTTWFRPKPASGLFVRV</sequence>
<dbReference type="PANTHER" id="PTHR36454:SF1">
    <property type="entry name" value="DUF1015 DOMAIN-CONTAINING PROTEIN"/>
    <property type="match status" value="1"/>
</dbReference>
<name>A0A3L8P6H4_9ACTN</name>
<dbReference type="EMBL" id="RDBE01000003">
    <property type="protein sequence ID" value="RLV50303.1"/>
    <property type="molecule type" value="Genomic_DNA"/>
</dbReference>
<keyword evidence="2" id="KW-1185">Reference proteome</keyword>